<reference evidence="3 4" key="1">
    <citation type="submission" date="2020-04" db="EMBL/GenBank/DDBJ databases">
        <title>Antimicrobial susceptibility and clonality of vaginal-derived multi-drug resistant Mobiluncus isolates in China.</title>
        <authorList>
            <person name="Zhang X."/>
        </authorList>
    </citation>
    <scope>NUCLEOTIDE SEQUENCE [LARGE SCALE GENOMIC DNA]</scope>
    <source>
        <strain evidence="3 4">13</strain>
    </source>
</reference>
<dbReference type="PANTHER" id="PTHR33269:SF19">
    <property type="entry name" value="NADH-QUINONE OXIDOREDUCTASE SUBUNIT J"/>
    <property type="match status" value="1"/>
</dbReference>
<feature type="transmembrane region" description="Helical" evidence="1">
    <location>
        <begin position="158"/>
        <end position="179"/>
    </location>
</feature>
<dbReference type="GO" id="GO:0005886">
    <property type="term" value="C:plasma membrane"/>
    <property type="evidence" value="ECO:0007669"/>
    <property type="project" value="UniProtKB-SubCell"/>
</dbReference>
<dbReference type="EMBL" id="JABCUR010000006">
    <property type="protein sequence ID" value="NMW65457.1"/>
    <property type="molecule type" value="Genomic_DNA"/>
</dbReference>
<feature type="transmembrane region" description="Helical" evidence="1">
    <location>
        <begin position="20"/>
        <end position="41"/>
    </location>
</feature>
<dbReference type="Pfam" id="PF00499">
    <property type="entry name" value="Oxidored_q3"/>
    <property type="match status" value="1"/>
</dbReference>
<keyword evidence="1" id="KW-0520">NAD</keyword>
<comment type="catalytic activity">
    <reaction evidence="1">
        <text>a quinone + NADH + 5 H(+)(in) = a quinol + NAD(+) + 4 H(+)(out)</text>
        <dbReference type="Rhea" id="RHEA:57888"/>
        <dbReference type="ChEBI" id="CHEBI:15378"/>
        <dbReference type="ChEBI" id="CHEBI:24646"/>
        <dbReference type="ChEBI" id="CHEBI:57540"/>
        <dbReference type="ChEBI" id="CHEBI:57945"/>
        <dbReference type="ChEBI" id="CHEBI:132124"/>
    </reaction>
</comment>
<evidence type="ECO:0000313" key="4">
    <source>
        <dbReference type="Proteomes" id="UP000578252"/>
    </source>
</evidence>
<proteinExistence type="inferred from homology"/>
<dbReference type="GO" id="GO:0048038">
    <property type="term" value="F:quinone binding"/>
    <property type="evidence" value="ECO:0007669"/>
    <property type="project" value="UniProtKB-UniRule"/>
</dbReference>
<dbReference type="InterPro" id="IPR001457">
    <property type="entry name" value="NADH_UbQ/plastoQ_OxRdtase_su6"/>
</dbReference>
<accession>A0A7Y0U270</accession>
<feature type="compositionally biased region" description="Basic and acidic residues" evidence="2">
    <location>
        <begin position="340"/>
        <end position="353"/>
    </location>
</feature>
<organism evidence="3 4">
    <name type="scientific">Mobiluncus mulieris</name>
    <dbReference type="NCBI Taxonomy" id="2052"/>
    <lineage>
        <taxon>Bacteria</taxon>
        <taxon>Bacillati</taxon>
        <taxon>Actinomycetota</taxon>
        <taxon>Actinomycetes</taxon>
        <taxon>Actinomycetales</taxon>
        <taxon>Actinomycetaceae</taxon>
        <taxon>Mobiluncus</taxon>
    </lineage>
</organism>
<dbReference type="EC" id="7.1.1.-" evidence="1"/>
<comment type="function">
    <text evidence="1">NDH-1 shuttles electrons from NADH, via FMN and iron-sulfur (Fe-S) centers, to quinones in the respiratory chain. Couples the redox reaction to proton translocation (for every two electrons transferred, four hydrogen ions are translocated across the cytoplasmic membrane), and thus conserves the redox energy in a proton gradient.</text>
</comment>
<sequence>MNTLNALVPAVLPLAKIPLGQAIFLAVASGAALVCGLSVAFSRRAVHAAVYMLGMMISLAGIYFSLGAEFLGAVQIVVYTGAIMMMILFVIMLVGVQSIDAPRESERVTVVAAVLMAVALAILAIVAASHTTMNALIKAPDNPADNPVQIAGAIINQYYFPMEMVACLLIIAAVGAMTLTHSDALLPRLTQRFVVEQRMKAYRDKGTLVGQQVPPGVYAQTNALDVPAINGETQRPEESSVPRVIRVRGEARTLGETSPWAARALATEASGGVGLHGVKATHAVARSQAWGMPGEDAPEIGQPLMNPELAAGQTEANPELGSGANSPNGVDGANGAAGDPVKKPGDTKKGAQS</sequence>
<feature type="region of interest" description="Disordered" evidence="2">
    <location>
        <begin position="291"/>
        <end position="353"/>
    </location>
</feature>
<comment type="similarity">
    <text evidence="1">Belongs to the complex I subunit 6 family.</text>
</comment>
<feature type="transmembrane region" description="Helical" evidence="1">
    <location>
        <begin position="48"/>
        <end position="66"/>
    </location>
</feature>
<keyword evidence="1" id="KW-0874">Quinone</keyword>
<name>A0A7Y0U270_9ACTO</name>
<gene>
    <name evidence="3" type="ORF">HHJ78_07950</name>
</gene>
<dbReference type="PANTHER" id="PTHR33269">
    <property type="entry name" value="NADH-UBIQUINONE OXIDOREDUCTASE CHAIN 6"/>
    <property type="match status" value="1"/>
</dbReference>
<evidence type="ECO:0000256" key="2">
    <source>
        <dbReference type="SAM" id="MobiDB-lite"/>
    </source>
</evidence>
<dbReference type="Gene3D" id="1.20.120.1200">
    <property type="entry name" value="NADH-ubiquinone/plastoquinone oxidoreductase chain 6, subunit NuoJ"/>
    <property type="match status" value="1"/>
</dbReference>
<dbReference type="InterPro" id="IPR042106">
    <property type="entry name" value="Nuo/plastoQ_OxRdtase_6_NuoJ"/>
</dbReference>
<dbReference type="AlphaFoldDB" id="A0A7Y0U270"/>
<comment type="caution">
    <text evidence="3">The sequence shown here is derived from an EMBL/GenBank/DDBJ whole genome shotgun (WGS) entry which is preliminary data.</text>
</comment>
<evidence type="ECO:0000313" key="3">
    <source>
        <dbReference type="EMBL" id="NMW65457.1"/>
    </source>
</evidence>
<evidence type="ECO:0000256" key="1">
    <source>
        <dbReference type="RuleBase" id="RU004429"/>
    </source>
</evidence>
<feature type="transmembrane region" description="Helical" evidence="1">
    <location>
        <begin position="72"/>
        <end position="96"/>
    </location>
</feature>
<keyword evidence="1" id="KW-1003">Cell membrane</keyword>
<dbReference type="RefSeq" id="WP_169772138.1">
    <property type="nucleotide sequence ID" value="NZ_JABCUR010000006.1"/>
</dbReference>
<feature type="compositionally biased region" description="Low complexity" evidence="2">
    <location>
        <begin position="327"/>
        <end position="339"/>
    </location>
</feature>
<dbReference type="Proteomes" id="UP000578252">
    <property type="component" value="Unassembled WGS sequence"/>
</dbReference>
<protein>
    <recommendedName>
        <fullName evidence="1">NADH-quinone oxidoreductase subunit J</fullName>
        <ecNumber evidence="1">7.1.1.-</ecNumber>
    </recommendedName>
</protein>
<comment type="subcellular location">
    <subcellularLocation>
        <location evidence="1">Cell membrane</location>
        <topology evidence="1">Multi-pass membrane protein</topology>
    </subcellularLocation>
</comment>
<keyword evidence="1" id="KW-0472">Membrane</keyword>
<keyword evidence="1" id="KW-1133">Transmembrane helix</keyword>
<feature type="transmembrane region" description="Helical" evidence="1">
    <location>
        <begin position="108"/>
        <end position="128"/>
    </location>
</feature>
<keyword evidence="1" id="KW-0812">Transmembrane</keyword>
<dbReference type="GO" id="GO:0008137">
    <property type="term" value="F:NADH dehydrogenase (ubiquinone) activity"/>
    <property type="evidence" value="ECO:0007669"/>
    <property type="project" value="UniProtKB-UniRule"/>
</dbReference>